<comment type="caution">
    <text evidence="2">The sequence shown here is derived from an EMBL/GenBank/DDBJ whole genome shotgun (WGS) entry which is preliminary data.</text>
</comment>
<feature type="chain" id="PRO_5042883299" evidence="1">
    <location>
        <begin position="27"/>
        <end position="115"/>
    </location>
</feature>
<gene>
    <name evidence="2" type="ORF">SAY87_010659</name>
</gene>
<reference evidence="2 3" key="1">
    <citation type="journal article" date="2023" name="Hortic Res">
        <title>Pangenome of water caltrop reveals structural variations and asymmetric subgenome divergence after allopolyploidization.</title>
        <authorList>
            <person name="Zhang X."/>
            <person name="Chen Y."/>
            <person name="Wang L."/>
            <person name="Yuan Y."/>
            <person name="Fang M."/>
            <person name="Shi L."/>
            <person name="Lu R."/>
            <person name="Comes H.P."/>
            <person name="Ma Y."/>
            <person name="Chen Y."/>
            <person name="Huang G."/>
            <person name="Zhou Y."/>
            <person name="Zheng Z."/>
            <person name="Qiu Y."/>
        </authorList>
    </citation>
    <scope>NUCLEOTIDE SEQUENCE [LARGE SCALE GENOMIC DNA]</scope>
    <source>
        <tissue evidence="2">Roots</tissue>
    </source>
</reference>
<dbReference type="EMBL" id="JAXIOK010000022">
    <property type="protein sequence ID" value="KAK4744347.1"/>
    <property type="molecule type" value="Genomic_DNA"/>
</dbReference>
<evidence type="ECO:0000256" key="1">
    <source>
        <dbReference type="SAM" id="SignalP"/>
    </source>
</evidence>
<name>A0AAN7GQR9_9MYRT</name>
<sequence>MEGLNMAKVTLAMLVLLHLLIGDVPAVSGLIHSTGVDQNGVKKLPSSQKWISEFYGRKMGEGWLRRSLRAYKKLPPPSPIAGLRKSHRPRVLPPPPLANKRSVMLYYSPPPPAMH</sequence>
<evidence type="ECO:0000313" key="3">
    <source>
        <dbReference type="Proteomes" id="UP001345219"/>
    </source>
</evidence>
<organism evidence="2 3">
    <name type="scientific">Trapa incisa</name>
    <dbReference type="NCBI Taxonomy" id="236973"/>
    <lineage>
        <taxon>Eukaryota</taxon>
        <taxon>Viridiplantae</taxon>
        <taxon>Streptophyta</taxon>
        <taxon>Embryophyta</taxon>
        <taxon>Tracheophyta</taxon>
        <taxon>Spermatophyta</taxon>
        <taxon>Magnoliopsida</taxon>
        <taxon>eudicotyledons</taxon>
        <taxon>Gunneridae</taxon>
        <taxon>Pentapetalae</taxon>
        <taxon>rosids</taxon>
        <taxon>malvids</taxon>
        <taxon>Myrtales</taxon>
        <taxon>Lythraceae</taxon>
        <taxon>Trapa</taxon>
    </lineage>
</organism>
<dbReference type="AlphaFoldDB" id="A0AAN7GQR9"/>
<dbReference type="Proteomes" id="UP001345219">
    <property type="component" value="Chromosome 9"/>
</dbReference>
<evidence type="ECO:0000313" key="2">
    <source>
        <dbReference type="EMBL" id="KAK4744347.1"/>
    </source>
</evidence>
<accession>A0AAN7GQR9</accession>
<proteinExistence type="predicted"/>
<keyword evidence="1" id="KW-0732">Signal</keyword>
<protein>
    <submittedName>
        <fullName evidence="2">Uncharacterized protein</fullName>
    </submittedName>
</protein>
<feature type="signal peptide" evidence="1">
    <location>
        <begin position="1"/>
        <end position="26"/>
    </location>
</feature>
<keyword evidence="3" id="KW-1185">Reference proteome</keyword>